<organism evidence="2 3">
    <name type="scientific">Vigna mungo</name>
    <name type="common">Black gram</name>
    <name type="synonym">Phaseolus mungo</name>
    <dbReference type="NCBI Taxonomy" id="3915"/>
    <lineage>
        <taxon>Eukaryota</taxon>
        <taxon>Viridiplantae</taxon>
        <taxon>Streptophyta</taxon>
        <taxon>Embryophyta</taxon>
        <taxon>Tracheophyta</taxon>
        <taxon>Spermatophyta</taxon>
        <taxon>Magnoliopsida</taxon>
        <taxon>eudicotyledons</taxon>
        <taxon>Gunneridae</taxon>
        <taxon>Pentapetalae</taxon>
        <taxon>rosids</taxon>
        <taxon>fabids</taxon>
        <taxon>Fabales</taxon>
        <taxon>Fabaceae</taxon>
        <taxon>Papilionoideae</taxon>
        <taxon>50 kb inversion clade</taxon>
        <taxon>NPAAA clade</taxon>
        <taxon>indigoferoid/millettioid clade</taxon>
        <taxon>Phaseoleae</taxon>
        <taxon>Vigna</taxon>
    </lineage>
</organism>
<keyword evidence="1" id="KW-0812">Transmembrane</keyword>
<reference evidence="2 3" key="1">
    <citation type="journal article" date="2023" name="Life. Sci Alliance">
        <title>Evolutionary insights into 3D genome organization and epigenetic landscape of Vigna mungo.</title>
        <authorList>
            <person name="Junaid A."/>
            <person name="Singh B."/>
            <person name="Bhatia S."/>
        </authorList>
    </citation>
    <scope>NUCLEOTIDE SEQUENCE [LARGE SCALE GENOMIC DNA]</scope>
    <source>
        <strain evidence="2">Urdbean</strain>
    </source>
</reference>
<dbReference type="AlphaFoldDB" id="A0AAQ3PG91"/>
<feature type="non-terminal residue" evidence="2">
    <location>
        <position position="1"/>
    </location>
</feature>
<protein>
    <submittedName>
        <fullName evidence="2">Uncharacterized protein</fullName>
    </submittedName>
</protein>
<keyword evidence="3" id="KW-1185">Reference proteome</keyword>
<sequence length="128" mass="14989">FYLPYLCLVGIYICIILHYKYITLCILSTKEINPILSFTIFNNPIYLSDIESKTCGLMKRMILAYQTMFHGWIYMNLLLLKRELQVRIGRGIFVCAIIINVIILIKLFVSLKGLRNLITKVEKRENLP</sequence>
<keyword evidence="1" id="KW-1133">Transmembrane helix</keyword>
<name>A0AAQ3PG91_VIGMU</name>
<evidence type="ECO:0000313" key="2">
    <source>
        <dbReference type="EMBL" id="WVZ25883.1"/>
    </source>
</evidence>
<gene>
    <name evidence="2" type="ORF">V8G54_004427</name>
</gene>
<feature type="transmembrane region" description="Helical" evidence="1">
    <location>
        <begin position="91"/>
        <end position="109"/>
    </location>
</feature>
<accession>A0AAQ3PG91</accession>
<evidence type="ECO:0000256" key="1">
    <source>
        <dbReference type="SAM" id="Phobius"/>
    </source>
</evidence>
<evidence type="ECO:0000313" key="3">
    <source>
        <dbReference type="Proteomes" id="UP001374535"/>
    </source>
</evidence>
<feature type="transmembrane region" description="Helical" evidence="1">
    <location>
        <begin position="6"/>
        <end position="27"/>
    </location>
</feature>
<keyword evidence="1" id="KW-0472">Membrane</keyword>
<dbReference type="Proteomes" id="UP001374535">
    <property type="component" value="Chromosome 1"/>
</dbReference>
<feature type="transmembrane region" description="Helical" evidence="1">
    <location>
        <begin position="62"/>
        <end position="79"/>
    </location>
</feature>
<dbReference type="EMBL" id="CP144700">
    <property type="protein sequence ID" value="WVZ25883.1"/>
    <property type="molecule type" value="Genomic_DNA"/>
</dbReference>
<proteinExistence type="predicted"/>